<organism evidence="2 3">
    <name type="scientific">Nonomuraea dietziae</name>
    <dbReference type="NCBI Taxonomy" id="65515"/>
    <lineage>
        <taxon>Bacteria</taxon>
        <taxon>Bacillati</taxon>
        <taxon>Actinomycetota</taxon>
        <taxon>Actinomycetes</taxon>
        <taxon>Streptosporangiales</taxon>
        <taxon>Streptosporangiaceae</taxon>
        <taxon>Nonomuraea</taxon>
    </lineage>
</organism>
<keyword evidence="3" id="KW-1185">Reference proteome</keyword>
<dbReference type="InterPro" id="IPR002734">
    <property type="entry name" value="RibDG_C"/>
</dbReference>
<dbReference type="RefSeq" id="WP_183645391.1">
    <property type="nucleotide sequence ID" value="NZ_JACIBV010000001.1"/>
</dbReference>
<evidence type="ECO:0000259" key="1">
    <source>
        <dbReference type="Pfam" id="PF01872"/>
    </source>
</evidence>
<dbReference type="GO" id="GO:0009231">
    <property type="term" value="P:riboflavin biosynthetic process"/>
    <property type="evidence" value="ECO:0007669"/>
    <property type="project" value="InterPro"/>
</dbReference>
<dbReference type="AlphaFoldDB" id="A0A7W5V6B6"/>
<dbReference type="EMBL" id="JACIBV010000001">
    <property type="protein sequence ID" value="MBB3725845.1"/>
    <property type="molecule type" value="Genomic_DNA"/>
</dbReference>
<dbReference type="Proteomes" id="UP000579945">
    <property type="component" value="Unassembled WGS sequence"/>
</dbReference>
<gene>
    <name evidence="2" type="ORF">FHR33_001705</name>
</gene>
<accession>A0A7W5V6B6</accession>
<dbReference type="GeneID" id="95388247"/>
<name>A0A7W5V6B6_9ACTN</name>
<sequence>MRKITAAFFISLDGVVESPDQWHFPYFNDEMGAAIGAQMAESDAMLMGRVNYEEWAAYWPSKSGQGDVFADHINNVKKYVVSNTLDSADWTNSTLIKGDSFVEELTALKRQDGGTIAMSGSATLVRSLLEHDLLDELYLMVHPIVVGAGQRLFEGTGQIPLKLVSSTTFETGVLSLVYSTEPK</sequence>
<dbReference type="InterPro" id="IPR024072">
    <property type="entry name" value="DHFR-like_dom_sf"/>
</dbReference>
<dbReference type="GO" id="GO:0008703">
    <property type="term" value="F:5-amino-6-(5-phosphoribosylamino)uracil reductase activity"/>
    <property type="evidence" value="ECO:0007669"/>
    <property type="project" value="InterPro"/>
</dbReference>
<protein>
    <submittedName>
        <fullName evidence="2">Dihydrofolate reductase</fullName>
    </submittedName>
</protein>
<evidence type="ECO:0000313" key="2">
    <source>
        <dbReference type="EMBL" id="MBB3725845.1"/>
    </source>
</evidence>
<dbReference type="Pfam" id="PF01872">
    <property type="entry name" value="RibD_C"/>
    <property type="match status" value="1"/>
</dbReference>
<dbReference type="Gene3D" id="3.40.430.10">
    <property type="entry name" value="Dihydrofolate Reductase, subunit A"/>
    <property type="match status" value="1"/>
</dbReference>
<dbReference type="PANTHER" id="PTHR38011:SF2">
    <property type="entry name" value="BIFUNCTIONAL DEAMINASE-REDUCTASE DOMAIN PROTEIN"/>
    <property type="match status" value="1"/>
</dbReference>
<comment type="caution">
    <text evidence="2">The sequence shown here is derived from an EMBL/GenBank/DDBJ whole genome shotgun (WGS) entry which is preliminary data.</text>
</comment>
<feature type="domain" description="Bacterial bifunctional deaminase-reductase C-terminal" evidence="1">
    <location>
        <begin position="2"/>
        <end position="174"/>
    </location>
</feature>
<evidence type="ECO:0000313" key="3">
    <source>
        <dbReference type="Proteomes" id="UP000579945"/>
    </source>
</evidence>
<reference evidence="2 3" key="1">
    <citation type="submission" date="2020-08" db="EMBL/GenBank/DDBJ databases">
        <title>Sequencing the genomes of 1000 actinobacteria strains.</title>
        <authorList>
            <person name="Klenk H.-P."/>
        </authorList>
    </citation>
    <scope>NUCLEOTIDE SEQUENCE [LARGE SCALE GENOMIC DNA]</scope>
    <source>
        <strain evidence="2 3">DSM 44320</strain>
    </source>
</reference>
<dbReference type="SUPFAM" id="SSF53597">
    <property type="entry name" value="Dihydrofolate reductase-like"/>
    <property type="match status" value="1"/>
</dbReference>
<proteinExistence type="predicted"/>
<dbReference type="InterPro" id="IPR050765">
    <property type="entry name" value="Riboflavin_Biosynth_HTPR"/>
</dbReference>
<dbReference type="PANTHER" id="PTHR38011">
    <property type="entry name" value="DIHYDROFOLATE REDUCTASE FAMILY PROTEIN (AFU_ORTHOLOGUE AFUA_8G06820)"/>
    <property type="match status" value="1"/>
</dbReference>